<dbReference type="EMBL" id="MU266398">
    <property type="protein sequence ID" value="KAH7925619.1"/>
    <property type="molecule type" value="Genomic_DNA"/>
</dbReference>
<protein>
    <submittedName>
        <fullName evidence="1">FAD/NAD(P)-binding domain-containing protein</fullName>
    </submittedName>
</protein>
<accession>A0ACB8BIT5</accession>
<keyword evidence="2" id="KW-1185">Reference proteome</keyword>
<name>A0ACB8BIT5_9AGAM</name>
<dbReference type="Proteomes" id="UP000790709">
    <property type="component" value="Unassembled WGS sequence"/>
</dbReference>
<evidence type="ECO:0000313" key="1">
    <source>
        <dbReference type="EMBL" id="KAH7925619.1"/>
    </source>
</evidence>
<sequence length="605" mass="66340">MSTDQATHQLPTLGRLGVADPTDVSALDVAKAWFEGFSSAVKSKDTTSIVDLFLEDGFWKDVLALTWDFRSIGGKTDIKRLLDARLAVTGISALKLSSEPTSAPVLQKPYPDLALVRFCFEFETNYGKGTGVCYLVPFAGGNWKAYTLFTCLDSLNDFPEKVGALRNPTADHGTWEERVRQQAEFPNNDPTVIVIGAGHTGLEIAARLKYIGVPTLVIDRKPRVGDSWRDRYKALCLHDTIWYNQTPYLQFPTTWPVYSPAPKLADWLEGYAKFLELNVWTASTITKTAWDEKTKTWTVEISRGGHGTRVLSVKHLVFATGFGGRAVLPDIPGKADYKGTAVHSSEFTSAANYIGKKAIVVGACNSGHDIAQDFHNHGVDITMYQRSSTFVVSVKAVAAMLGAFYQEGFPTDLADVLNTSLPNAVVRQLHKRMVPDVANTTDKEILDGLAKVGFKTNLGPYEAGIIPLLYERAGGYYMDTGTSKHIINGTIKIKNGSSIEQFTEKGLKFADGTELHADVIVFATGYGDPRDSMREVCGPEVAAKVGQVWGMDDEGQVPGVWRDCGHEGLWFGIGNLALSRFHSLHLAMQIKAIEEGILNKSEVVF</sequence>
<organism evidence="1 2">
    <name type="scientific">Leucogyrophana mollusca</name>
    <dbReference type="NCBI Taxonomy" id="85980"/>
    <lineage>
        <taxon>Eukaryota</taxon>
        <taxon>Fungi</taxon>
        <taxon>Dikarya</taxon>
        <taxon>Basidiomycota</taxon>
        <taxon>Agaricomycotina</taxon>
        <taxon>Agaricomycetes</taxon>
        <taxon>Agaricomycetidae</taxon>
        <taxon>Boletales</taxon>
        <taxon>Boletales incertae sedis</taxon>
        <taxon>Leucogyrophana</taxon>
    </lineage>
</organism>
<gene>
    <name evidence="1" type="ORF">BV22DRAFT_1033775</name>
</gene>
<reference evidence="1" key="1">
    <citation type="journal article" date="2021" name="New Phytol.">
        <title>Evolutionary innovations through gain and loss of genes in the ectomycorrhizal Boletales.</title>
        <authorList>
            <person name="Wu G."/>
            <person name="Miyauchi S."/>
            <person name="Morin E."/>
            <person name="Kuo A."/>
            <person name="Drula E."/>
            <person name="Varga T."/>
            <person name="Kohler A."/>
            <person name="Feng B."/>
            <person name="Cao Y."/>
            <person name="Lipzen A."/>
            <person name="Daum C."/>
            <person name="Hundley H."/>
            <person name="Pangilinan J."/>
            <person name="Johnson J."/>
            <person name="Barry K."/>
            <person name="LaButti K."/>
            <person name="Ng V."/>
            <person name="Ahrendt S."/>
            <person name="Min B."/>
            <person name="Choi I.G."/>
            <person name="Park H."/>
            <person name="Plett J.M."/>
            <person name="Magnuson J."/>
            <person name="Spatafora J.W."/>
            <person name="Nagy L.G."/>
            <person name="Henrissat B."/>
            <person name="Grigoriev I.V."/>
            <person name="Yang Z.L."/>
            <person name="Xu J."/>
            <person name="Martin F.M."/>
        </authorList>
    </citation>
    <scope>NUCLEOTIDE SEQUENCE</scope>
    <source>
        <strain evidence="1">KUC20120723A-06</strain>
    </source>
</reference>
<comment type="caution">
    <text evidence="1">The sequence shown here is derived from an EMBL/GenBank/DDBJ whole genome shotgun (WGS) entry which is preliminary data.</text>
</comment>
<proteinExistence type="predicted"/>
<evidence type="ECO:0000313" key="2">
    <source>
        <dbReference type="Proteomes" id="UP000790709"/>
    </source>
</evidence>